<dbReference type="Proteomes" id="UP000247465">
    <property type="component" value="Chromosome"/>
</dbReference>
<comment type="caution">
    <text evidence="8">Lacks conserved residue(s) required for the propagation of feature annotation.</text>
</comment>
<sequence>MTGITKSDNNLAGLVLAGGRSQRMGRDKAAMVYTGQTQMKRTLDLVEGSCSMGFVALREDQAVPSEANRDRVRVIRDQFGDIGPLGGLLSAMKSVQGKSWLVVAVDLPFLDSSTLEYLVANRDLQKPFTAFRNPRDGLPEPLCTIFEVHSEVILDKFWKEKGILSPRRILIESDVHLLDLPQCHVLENVNTPQDYRKILEKMERYSYRC</sequence>
<dbReference type="InterPro" id="IPR025877">
    <property type="entry name" value="MobA-like_NTP_Trfase"/>
</dbReference>
<dbReference type="AlphaFoldDB" id="A0A2Z4AEN5"/>
<evidence type="ECO:0000256" key="2">
    <source>
        <dbReference type="ARBA" id="ARBA00022679"/>
    </source>
</evidence>
<dbReference type="KEGG" id="mtar:DF168_01993"/>
<keyword evidence="6 8" id="KW-0342">GTP-binding</keyword>
<dbReference type="CDD" id="cd02503">
    <property type="entry name" value="MobA"/>
    <property type="match status" value="1"/>
</dbReference>
<dbReference type="Gene3D" id="3.90.550.10">
    <property type="entry name" value="Spore Coat Polysaccharide Biosynthesis Protein SpsA, Chain A"/>
    <property type="match status" value="1"/>
</dbReference>
<evidence type="ECO:0000256" key="6">
    <source>
        <dbReference type="ARBA" id="ARBA00023134"/>
    </source>
</evidence>
<comment type="cofactor">
    <cofactor evidence="8">
        <name>Mg(2+)</name>
        <dbReference type="ChEBI" id="CHEBI:18420"/>
    </cofactor>
</comment>
<keyword evidence="10" id="KW-0548">Nucleotidyltransferase</keyword>
<dbReference type="HAMAP" id="MF_00316">
    <property type="entry name" value="MobA"/>
    <property type="match status" value="1"/>
</dbReference>
<reference evidence="10 11" key="1">
    <citation type="submission" date="2018-06" db="EMBL/GenBank/DDBJ databases">
        <title>Draft Genome Sequence of a Novel Marine Bacterium Related to the Verrucomicrobia.</title>
        <authorList>
            <person name="Vosseberg J."/>
            <person name="Martijn J."/>
            <person name="Ettema T.J.G."/>
        </authorList>
    </citation>
    <scope>NUCLEOTIDE SEQUENCE [LARGE SCALE GENOMIC DNA]</scope>
    <source>
        <strain evidence="10">TARA_B100001123</strain>
    </source>
</reference>
<evidence type="ECO:0000256" key="4">
    <source>
        <dbReference type="ARBA" id="ARBA00022741"/>
    </source>
</evidence>
<evidence type="ECO:0000256" key="5">
    <source>
        <dbReference type="ARBA" id="ARBA00022842"/>
    </source>
</evidence>
<organism evidence="10 11">
    <name type="scientific">Candidatus Moanibacter tarae</name>
    <dbReference type="NCBI Taxonomy" id="2200854"/>
    <lineage>
        <taxon>Bacteria</taxon>
        <taxon>Pseudomonadati</taxon>
        <taxon>Verrucomicrobiota</taxon>
        <taxon>Opitutia</taxon>
        <taxon>Puniceicoccales</taxon>
        <taxon>Puniceicoccales incertae sedis</taxon>
        <taxon>Candidatus Moanibacter</taxon>
    </lineage>
</organism>
<feature type="binding site" evidence="8">
    <location>
        <position position="106"/>
    </location>
    <ligand>
        <name>GTP</name>
        <dbReference type="ChEBI" id="CHEBI:37565"/>
    </ligand>
</feature>
<keyword evidence="1 8" id="KW-0963">Cytoplasm</keyword>
<evidence type="ECO:0000256" key="3">
    <source>
        <dbReference type="ARBA" id="ARBA00022723"/>
    </source>
</evidence>
<keyword evidence="4 8" id="KW-0547">Nucleotide-binding</keyword>
<dbReference type="GO" id="GO:0046872">
    <property type="term" value="F:metal ion binding"/>
    <property type="evidence" value="ECO:0007669"/>
    <property type="project" value="UniProtKB-KW"/>
</dbReference>
<evidence type="ECO:0000313" key="11">
    <source>
        <dbReference type="Proteomes" id="UP000247465"/>
    </source>
</evidence>
<dbReference type="PANTHER" id="PTHR19136:SF81">
    <property type="entry name" value="MOLYBDENUM COFACTOR GUANYLYLTRANSFERASE"/>
    <property type="match status" value="1"/>
</dbReference>
<keyword evidence="5 8" id="KW-0460">Magnesium</keyword>
<gene>
    <name evidence="8 10" type="primary">mobA</name>
    <name evidence="10" type="ORF">DF168_01993</name>
</gene>
<dbReference type="PANTHER" id="PTHR19136">
    <property type="entry name" value="MOLYBDENUM COFACTOR GUANYLYLTRANSFERASE"/>
    <property type="match status" value="1"/>
</dbReference>
<comment type="catalytic activity">
    <reaction evidence="8">
        <text>Mo-molybdopterin + GTP + H(+) = Mo-molybdopterin guanine dinucleotide + diphosphate</text>
        <dbReference type="Rhea" id="RHEA:34243"/>
        <dbReference type="ChEBI" id="CHEBI:15378"/>
        <dbReference type="ChEBI" id="CHEBI:33019"/>
        <dbReference type="ChEBI" id="CHEBI:37565"/>
        <dbReference type="ChEBI" id="CHEBI:71302"/>
        <dbReference type="ChEBI" id="CHEBI:71310"/>
        <dbReference type="EC" id="2.7.7.77"/>
    </reaction>
</comment>
<dbReference type="EMBL" id="CP029803">
    <property type="protein sequence ID" value="AWT60773.1"/>
    <property type="molecule type" value="Genomic_DNA"/>
</dbReference>
<protein>
    <recommendedName>
        <fullName evidence="8">Probable molybdenum cofactor guanylyltransferase</fullName>
        <shortName evidence="8">MoCo guanylyltransferase</shortName>
        <ecNumber evidence="8">2.7.7.77</ecNumber>
    </recommendedName>
    <alternativeName>
        <fullName evidence="8">GTP:molybdopterin guanylyltransferase</fullName>
    </alternativeName>
    <alternativeName>
        <fullName evidence="8">Mo-MPT guanylyltransferase</fullName>
    </alternativeName>
    <alternativeName>
        <fullName evidence="8">Molybdopterin guanylyltransferase</fullName>
    </alternativeName>
    <alternativeName>
        <fullName evidence="8">Molybdopterin-guanine dinucleotide synthase</fullName>
        <shortName evidence="8">MGD synthase</shortName>
    </alternativeName>
</protein>
<dbReference type="InterPro" id="IPR013482">
    <property type="entry name" value="Molybde_CF_guanTrfase"/>
</dbReference>
<dbReference type="SUPFAM" id="SSF53448">
    <property type="entry name" value="Nucleotide-diphospho-sugar transferases"/>
    <property type="match status" value="1"/>
</dbReference>
<feature type="domain" description="MobA-like NTP transferase" evidence="9">
    <location>
        <begin position="13"/>
        <end position="147"/>
    </location>
</feature>
<name>A0A2Z4AEN5_9BACT</name>
<evidence type="ECO:0000256" key="1">
    <source>
        <dbReference type="ARBA" id="ARBA00022490"/>
    </source>
</evidence>
<comment type="function">
    <text evidence="8">Transfers a GMP moiety from GTP to Mo-molybdopterin (Mo-MPT) cofactor (Moco or molybdenum cofactor) to form Mo-molybdopterin guanine dinucleotide (Mo-MGD) cofactor.</text>
</comment>
<evidence type="ECO:0000256" key="8">
    <source>
        <dbReference type="HAMAP-Rule" id="MF_00316"/>
    </source>
</evidence>
<feature type="binding site" evidence="8">
    <location>
        <position position="77"/>
    </location>
    <ligand>
        <name>GTP</name>
        <dbReference type="ChEBI" id="CHEBI:37565"/>
    </ligand>
</feature>
<dbReference type="GO" id="GO:0005525">
    <property type="term" value="F:GTP binding"/>
    <property type="evidence" value="ECO:0007669"/>
    <property type="project" value="UniProtKB-UniRule"/>
</dbReference>
<evidence type="ECO:0000256" key="7">
    <source>
        <dbReference type="ARBA" id="ARBA00023150"/>
    </source>
</evidence>
<dbReference type="GO" id="GO:0005737">
    <property type="term" value="C:cytoplasm"/>
    <property type="evidence" value="ECO:0007669"/>
    <property type="project" value="UniProtKB-SubCell"/>
</dbReference>
<comment type="domain">
    <text evidence="8">The N-terminal domain determines nucleotide recognition and specific binding, while the C-terminal domain determines the specific binding to the target protein.</text>
</comment>
<keyword evidence="3 8" id="KW-0479">Metal-binding</keyword>
<comment type="subcellular location">
    <subcellularLocation>
        <location evidence="8">Cytoplasm</location>
    </subcellularLocation>
</comment>
<dbReference type="Pfam" id="PF12804">
    <property type="entry name" value="NTP_transf_3"/>
    <property type="match status" value="1"/>
</dbReference>
<feature type="binding site" evidence="8">
    <location>
        <position position="28"/>
    </location>
    <ligand>
        <name>GTP</name>
        <dbReference type="ChEBI" id="CHEBI:37565"/>
    </ligand>
</feature>
<feature type="binding site" evidence="8">
    <location>
        <begin position="16"/>
        <end position="18"/>
    </location>
    <ligand>
        <name>GTP</name>
        <dbReference type="ChEBI" id="CHEBI:37565"/>
    </ligand>
</feature>
<feature type="binding site" evidence="8">
    <location>
        <position position="106"/>
    </location>
    <ligand>
        <name>Mg(2+)</name>
        <dbReference type="ChEBI" id="CHEBI:18420"/>
    </ligand>
</feature>
<accession>A0A2Z4AEN5</accession>
<evidence type="ECO:0000313" key="10">
    <source>
        <dbReference type="EMBL" id="AWT60773.1"/>
    </source>
</evidence>
<evidence type="ECO:0000259" key="9">
    <source>
        <dbReference type="Pfam" id="PF12804"/>
    </source>
</evidence>
<dbReference type="EC" id="2.7.7.77" evidence="8"/>
<dbReference type="GO" id="GO:0006777">
    <property type="term" value="P:Mo-molybdopterin cofactor biosynthetic process"/>
    <property type="evidence" value="ECO:0007669"/>
    <property type="project" value="UniProtKB-KW"/>
</dbReference>
<comment type="similarity">
    <text evidence="8">Belongs to the MobA family.</text>
</comment>
<keyword evidence="7 8" id="KW-0501">Molybdenum cofactor biosynthesis</keyword>
<dbReference type="InterPro" id="IPR029044">
    <property type="entry name" value="Nucleotide-diphossugar_trans"/>
</dbReference>
<keyword evidence="2 8" id="KW-0808">Transferase</keyword>
<proteinExistence type="inferred from homology"/>
<dbReference type="GO" id="GO:0061603">
    <property type="term" value="F:molybdenum cofactor guanylyltransferase activity"/>
    <property type="evidence" value="ECO:0007669"/>
    <property type="project" value="UniProtKB-EC"/>
</dbReference>